<dbReference type="EC" id="3.5.4.3" evidence="4"/>
<keyword evidence="2" id="KW-0862">Zinc</keyword>
<dbReference type="Proteomes" id="UP001161497">
    <property type="component" value="Chromosome"/>
</dbReference>
<gene>
    <name evidence="4" type="primary">guaD</name>
    <name evidence="4" type="ORF">MFUM_0033</name>
</gene>
<dbReference type="InterPro" id="IPR016192">
    <property type="entry name" value="APOBEC/CMP_deaminase_Zn-bd"/>
</dbReference>
<dbReference type="SUPFAM" id="SSF53927">
    <property type="entry name" value="Cytidine deaminase-like"/>
    <property type="match status" value="1"/>
</dbReference>
<name>A0ABM9I9Z4_9BACT</name>
<keyword evidence="4" id="KW-0378">Hydrolase</keyword>
<dbReference type="CDD" id="cd01285">
    <property type="entry name" value="nucleoside_deaminase"/>
    <property type="match status" value="1"/>
</dbReference>
<accession>A0ABM9I9Z4</accession>
<evidence type="ECO:0000313" key="4">
    <source>
        <dbReference type="EMBL" id="CAI9084444.1"/>
    </source>
</evidence>
<evidence type="ECO:0000256" key="2">
    <source>
        <dbReference type="ARBA" id="ARBA00022833"/>
    </source>
</evidence>
<dbReference type="PANTHER" id="PTHR11079:SF161">
    <property type="entry name" value="CMP_DCMP-TYPE DEAMINASE DOMAIN-CONTAINING PROTEIN"/>
    <property type="match status" value="1"/>
</dbReference>
<dbReference type="RefSeq" id="WP_009061985.1">
    <property type="nucleotide sequence ID" value="NZ_JAHXRZ010000004.1"/>
</dbReference>
<dbReference type="InterPro" id="IPR002125">
    <property type="entry name" value="CMP_dCMP_dom"/>
</dbReference>
<dbReference type="InterPro" id="IPR016193">
    <property type="entry name" value="Cytidine_deaminase-like"/>
</dbReference>
<feature type="domain" description="CMP/dCMP-type deaminase" evidence="3">
    <location>
        <begin position="5"/>
        <end position="132"/>
    </location>
</feature>
<evidence type="ECO:0000259" key="3">
    <source>
        <dbReference type="PROSITE" id="PS51747"/>
    </source>
</evidence>
<keyword evidence="1" id="KW-0479">Metal-binding</keyword>
<dbReference type="PANTHER" id="PTHR11079">
    <property type="entry name" value="CYTOSINE DEAMINASE FAMILY MEMBER"/>
    <property type="match status" value="1"/>
</dbReference>
<dbReference type="PROSITE" id="PS00903">
    <property type="entry name" value="CYT_DCMP_DEAMINASES_1"/>
    <property type="match status" value="1"/>
</dbReference>
<proteinExistence type="predicted"/>
<keyword evidence="5" id="KW-1185">Reference proteome</keyword>
<evidence type="ECO:0000256" key="1">
    <source>
        <dbReference type="ARBA" id="ARBA00022723"/>
    </source>
</evidence>
<protein>
    <submittedName>
        <fullName evidence="4">Guanine deaminase</fullName>
        <ecNumber evidence="4">3.5.4.3</ecNumber>
    </submittedName>
</protein>
<dbReference type="Pfam" id="PF00383">
    <property type="entry name" value="dCMP_cyt_deam_1"/>
    <property type="match status" value="1"/>
</dbReference>
<reference evidence="4" key="1">
    <citation type="submission" date="2023-03" db="EMBL/GenBank/DDBJ databases">
        <authorList>
            <person name="Cremers G."/>
            <person name="Picone N."/>
        </authorList>
    </citation>
    <scope>NUCLEOTIDE SEQUENCE</scope>
    <source>
        <strain evidence="4">Sample_alias</strain>
    </source>
</reference>
<dbReference type="GO" id="GO:0008892">
    <property type="term" value="F:guanine deaminase activity"/>
    <property type="evidence" value="ECO:0007669"/>
    <property type="project" value="UniProtKB-EC"/>
</dbReference>
<dbReference type="Gene3D" id="3.40.140.10">
    <property type="entry name" value="Cytidine Deaminase, domain 2"/>
    <property type="match status" value="1"/>
</dbReference>
<dbReference type="PROSITE" id="PS51747">
    <property type="entry name" value="CYT_DCMP_DEAMINASES_2"/>
    <property type="match status" value="1"/>
</dbReference>
<evidence type="ECO:0000313" key="5">
    <source>
        <dbReference type="Proteomes" id="UP001161497"/>
    </source>
</evidence>
<dbReference type="EMBL" id="OX458932">
    <property type="protein sequence ID" value="CAI9084444.1"/>
    <property type="molecule type" value="Genomic_DNA"/>
</dbReference>
<organism evidence="4 5">
    <name type="scientific">Candidatus Methylacidiphilum fumarolicum</name>
    <dbReference type="NCBI Taxonomy" id="591154"/>
    <lineage>
        <taxon>Bacteria</taxon>
        <taxon>Pseudomonadati</taxon>
        <taxon>Verrucomicrobiota</taxon>
        <taxon>Methylacidiphilae</taxon>
        <taxon>Methylacidiphilales</taxon>
        <taxon>Methylacidiphilaceae</taxon>
        <taxon>Methylacidiphilum (ex Ratnadevi et al. 2023)</taxon>
    </lineage>
</organism>
<sequence>MKNEDNPEFWLRLAFELAKYGSEQGEGGPFGAVVVLQGEAIGLAHNEVLSTQDPTAHAEILAIRRAAKKLAKFDLNGTIIYCSSEPCPMCLSAIYWAGINKIYFGCSAEDAQKIGFRDVFLYEELKKPSNQRQLQSIQLLREEGLSILKSWEESPLKVIY</sequence>